<dbReference type="InterPro" id="IPR023210">
    <property type="entry name" value="NADP_OxRdtase_dom"/>
</dbReference>
<proteinExistence type="predicted"/>
<dbReference type="OrthoDB" id="48988at2759"/>
<feature type="domain" description="NADP-dependent oxidoreductase" evidence="1">
    <location>
        <begin position="59"/>
        <end position="336"/>
    </location>
</feature>
<dbReference type="InterPro" id="IPR036812">
    <property type="entry name" value="NAD(P)_OxRdtase_dom_sf"/>
</dbReference>
<comment type="caution">
    <text evidence="2">The sequence shown here is derived from an EMBL/GenBank/DDBJ whole genome shotgun (WGS) entry which is preliminary data.</text>
</comment>
<dbReference type="Proteomes" id="UP000247409">
    <property type="component" value="Unassembled WGS sequence"/>
</dbReference>
<keyword evidence="3" id="KW-1185">Reference proteome</keyword>
<dbReference type="Pfam" id="PF00248">
    <property type="entry name" value="Aldo_ket_red"/>
    <property type="match status" value="1"/>
</dbReference>
<evidence type="ECO:0000313" key="3">
    <source>
        <dbReference type="Proteomes" id="UP000247409"/>
    </source>
</evidence>
<name>A0A2V3IPX6_9FLOR</name>
<evidence type="ECO:0000313" key="2">
    <source>
        <dbReference type="EMBL" id="PXF44128.1"/>
    </source>
</evidence>
<dbReference type="AlphaFoldDB" id="A0A2V3IPX6"/>
<evidence type="ECO:0000259" key="1">
    <source>
        <dbReference type="Pfam" id="PF00248"/>
    </source>
</evidence>
<dbReference type="SUPFAM" id="SSF51430">
    <property type="entry name" value="NAD(P)-linked oxidoreductase"/>
    <property type="match status" value="1"/>
</dbReference>
<dbReference type="STRING" id="448386.A0A2V3IPX6"/>
<protein>
    <submittedName>
        <fullName evidence="2">Putative oxidoreductase</fullName>
    </submittedName>
</protein>
<dbReference type="PANTHER" id="PTHR43147:SF2">
    <property type="entry name" value="NADP-DEPENDENT OXIDOREDUCTASE DOMAIN-CONTAINING PROTEIN"/>
    <property type="match status" value="1"/>
</dbReference>
<dbReference type="EMBL" id="NBIV01000101">
    <property type="protein sequence ID" value="PXF44128.1"/>
    <property type="molecule type" value="Genomic_DNA"/>
</dbReference>
<dbReference type="PANTHER" id="PTHR43147">
    <property type="entry name" value="PROTEIN TAS"/>
    <property type="match status" value="1"/>
</dbReference>
<organism evidence="2 3">
    <name type="scientific">Gracilariopsis chorda</name>
    <dbReference type="NCBI Taxonomy" id="448386"/>
    <lineage>
        <taxon>Eukaryota</taxon>
        <taxon>Rhodophyta</taxon>
        <taxon>Florideophyceae</taxon>
        <taxon>Rhodymeniophycidae</taxon>
        <taxon>Gracilariales</taxon>
        <taxon>Gracilariaceae</taxon>
        <taxon>Gracilariopsis</taxon>
    </lineage>
</organism>
<sequence length="357" mass="39876">MAFAATPALPTRQRRGATERIFPKLSLQNAHLPPHAYTTLPDSTPVCRLIKLLHPRDPSPNNVSRTLDTLLAHGFQTFSLPATLHPSAATYVRLIGPSSAEKLQLCTRLDINPLNFQTVSRRTVEDLVDEHLRSLSLERLHMVQLSWADFRDERYLDFISELSELQRLGKLRSVGTANFPTRQLRYLHSQGLRVASNQVPFCLLDERPLTQMASFCAQHGIALVGGNSLGGGFFTERFLGLPEPRKSACSPALLRFAGVIRVWGGWGLFQQLLYEMKGIADKYGVSMANVAVKWVLRQPVMAVVIGIENAEYCKSNLRPFHFDLDDEDVAALESVARKGNDLFTILGDSGSEFQVHR</sequence>
<dbReference type="Gene3D" id="3.20.20.100">
    <property type="entry name" value="NADP-dependent oxidoreductase domain"/>
    <property type="match status" value="1"/>
</dbReference>
<reference evidence="2 3" key="1">
    <citation type="journal article" date="2018" name="Mol. Biol. Evol.">
        <title>Analysis of the draft genome of the red seaweed Gracilariopsis chorda provides insights into genome size evolution in Rhodophyta.</title>
        <authorList>
            <person name="Lee J."/>
            <person name="Yang E.C."/>
            <person name="Graf L."/>
            <person name="Yang J.H."/>
            <person name="Qiu H."/>
            <person name="Zel Zion U."/>
            <person name="Chan C.X."/>
            <person name="Stephens T.G."/>
            <person name="Weber A.P.M."/>
            <person name="Boo G.H."/>
            <person name="Boo S.M."/>
            <person name="Kim K.M."/>
            <person name="Shin Y."/>
            <person name="Jung M."/>
            <person name="Lee S.J."/>
            <person name="Yim H.S."/>
            <person name="Lee J.H."/>
            <person name="Bhattacharya D."/>
            <person name="Yoon H.S."/>
        </authorList>
    </citation>
    <scope>NUCLEOTIDE SEQUENCE [LARGE SCALE GENOMIC DNA]</scope>
    <source>
        <strain evidence="2 3">SKKU-2015</strain>
        <tissue evidence="2">Whole body</tissue>
    </source>
</reference>
<accession>A0A2V3IPX6</accession>
<gene>
    <name evidence="2" type="ORF">BWQ96_06101</name>
</gene>